<protein>
    <submittedName>
        <fullName evidence="2">Transposase IS3/IS911 family protein</fullName>
    </submittedName>
</protein>
<dbReference type="EMBL" id="CTEE01000002">
    <property type="protein sequence ID" value="CQD24355.1"/>
    <property type="molecule type" value="Genomic_DNA"/>
</dbReference>
<organism evidence="2 3">
    <name type="scientific">Mycobacterium lentiflavum</name>
    <dbReference type="NCBI Taxonomy" id="141349"/>
    <lineage>
        <taxon>Bacteria</taxon>
        <taxon>Bacillati</taxon>
        <taxon>Actinomycetota</taxon>
        <taxon>Actinomycetes</taxon>
        <taxon>Mycobacteriales</taxon>
        <taxon>Mycobacteriaceae</taxon>
        <taxon>Mycobacterium</taxon>
        <taxon>Mycobacterium simiae complex</taxon>
    </lineage>
</organism>
<reference evidence="2 3" key="1">
    <citation type="submission" date="2015-03" db="EMBL/GenBank/DDBJ databases">
        <authorList>
            <person name="Urmite Genomes"/>
        </authorList>
    </citation>
    <scope>NUCLEOTIDE SEQUENCE [LARGE SCALE GENOMIC DNA]</scope>
    <source>
        <strain evidence="2 3">CSUR P1491</strain>
    </source>
</reference>
<dbReference type="InterPro" id="IPR009057">
    <property type="entry name" value="Homeodomain-like_sf"/>
</dbReference>
<evidence type="ECO:0000313" key="3">
    <source>
        <dbReference type="Proteomes" id="UP000199251"/>
    </source>
</evidence>
<evidence type="ECO:0000313" key="2">
    <source>
        <dbReference type="EMBL" id="CQD24355.1"/>
    </source>
</evidence>
<dbReference type="STRING" id="141349.BN1232_06178"/>
<dbReference type="Proteomes" id="UP000199251">
    <property type="component" value="Unassembled WGS sequence"/>
</dbReference>
<dbReference type="GO" id="GO:0003677">
    <property type="term" value="F:DNA binding"/>
    <property type="evidence" value="ECO:0007669"/>
    <property type="project" value="InterPro"/>
</dbReference>
<sequence>MAIRYDENTKARAVRLVREHVGDYQTEWAAIKGIAGRLGMSAETLRRWVRQAEIDAGEAAGVSSEEKRELRELRRKCKELESTVEILKAATTFFARECDPRHH</sequence>
<dbReference type="GO" id="GO:0006313">
    <property type="term" value="P:DNA transposition"/>
    <property type="evidence" value="ECO:0007669"/>
    <property type="project" value="InterPro"/>
</dbReference>
<dbReference type="InterPro" id="IPR002514">
    <property type="entry name" value="Transposase_8"/>
</dbReference>
<name>A0A0E4CRG7_MYCLN</name>
<evidence type="ECO:0000256" key="1">
    <source>
        <dbReference type="SAM" id="Coils"/>
    </source>
</evidence>
<dbReference type="GO" id="GO:0004803">
    <property type="term" value="F:transposase activity"/>
    <property type="evidence" value="ECO:0007669"/>
    <property type="project" value="InterPro"/>
</dbReference>
<feature type="coiled-coil region" evidence="1">
    <location>
        <begin position="63"/>
        <end position="90"/>
    </location>
</feature>
<accession>A0A0E4CRG7</accession>
<keyword evidence="1" id="KW-0175">Coiled coil</keyword>
<dbReference type="Gene3D" id="1.10.10.10">
    <property type="entry name" value="Winged helix-like DNA-binding domain superfamily/Winged helix DNA-binding domain"/>
    <property type="match status" value="1"/>
</dbReference>
<dbReference type="InterPro" id="IPR036388">
    <property type="entry name" value="WH-like_DNA-bd_sf"/>
</dbReference>
<gene>
    <name evidence="2" type="ORF">BN1232_06178</name>
</gene>
<dbReference type="SUPFAM" id="SSF46689">
    <property type="entry name" value="Homeodomain-like"/>
    <property type="match status" value="1"/>
</dbReference>
<proteinExistence type="predicted"/>
<dbReference type="Pfam" id="PF01527">
    <property type="entry name" value="HTH_Tnp_1"/>
    <property type="match status" value="1"/>
</dbReference>
<dbReference type="AlphaFoldDB" id="A0A0E4CRG7"/>